<comment type="caution">
    <text evidence="1">The sequence shown here is derived from an EMBL/GenBank/DDBJ whole genome shotgun (WGS) entry which is preliminary data.</text>
</comment>
<dbReference type="EMBL" id="JAIWYP010000008">
    <property type="protein sequence ID" value="KAH3783454.1"/>
    <property type="molecule type" value="Genomic_DNA"/>
</dbReference>
<reference evidence="1" key="2">
    <citation type="submission" date="2020-11" db="EMBL/GenBank/DDBJ databases">
        <authorList>
            <person name="McCartney M.A."/>
            <person name="Auch B."/>
            <person name="Kono T."/>
            <person name="Mallez S."/>
            <person name="Becker A."/>
            <person name="Gohl D.M."/>
            <person name="Silverstein K.A.T."/>
            <person name="Koren S."/>
            <person name="Bechman K.B."/>
            <person name="Herman A."/>
            <person name="Abrahante J.E."/>
            <person name="Garbe J."/>
        </authorList>
    </citation>
    <scope>NUCLEOTIDE SEQUENCE</scope>
    <source>
        <strain evidence="1">Duluth1</strain>
        <tissue evidence="1">Whole animal</tissue>
    </source>
</reference>
<evidence type="ECO:0000313" key="2">
    <source>
        <dbReference type="Proteomes" id="UP000828390"/>
    </source>
</evidence>
<gene>
    <name evidence="1" type="ORF">DPMN_161392</name>
</gene>
<protein>
    <submittedName>
        <fullName evidence="1">Uncharacterized protein</fullName>
    </submittedName>
</protein>
<sequence>MHEHLCTSFSKTLGCRCSDDDEPVFLSQRGVVKCRSGDHQGELCRWGWNCESEYHKGKYNDNTVDNDCEGYIFALSMAVQLVGTMGSEWVAELISSIGKQYKH</sequence>
<dbReference type="Proteomes" id="UP000828390">
    <property type="component" value="Unassembled WGS sequence"/>
</dbReference>
<proteinExistence type="predicted"/>
<keyword evidence="2" id="KW-1185">Reference proteome</keyword>
<name>A0A9D4ISK4_DREPO</name>
<dbReference type="AlphaFoldDB" id="A0A9D4ISK4"/>
<evidence type="ECO:0000313" key="1">
    <source>
        <dbReference type="EMBL" id="KAH3783454.1"/>
    </source>
</evidence>
<accession>A0A9D4ISK4</accession>
<organism evidence="1 2">
    <name type="scientific">Dreissena polymorpha</name>
    <name type="common">Zebra mussel</name>
    <name type="synonym">Mytilus polymorpha</name>
    <dbReference type="NCBI Taxonomy" id="45954"/>
    <lineage>
        <taxon>Eukaryota</taxon>
        <taxon>Metazoa</taxon>
        <taxon>Spiralia</taxon>
        <taxon>Lophotrochozoa</taxon>
        <taxon>Mollusca</taxon>
        <taxon>Bivalvia</taxon>
        <taxon>Autobranchia</taxon>
        <taxon>Heteroconchia</taxon>
        <taxon>Euheterodonta</taxon>
        <taxon>Imparidentia</taxon>
        <taxon>Neoheterodontei</taxon>
        <taxon>Myida</taxon>
        <taxon>Dreissenoidea</taxon>
        <taxon>Dreissenidae</taxon>
        <taxon>Dreissena</taxon>
    </lineage>
</organism>
<reference evidence="1" key="1">
    <citation type="journal article" date="2019" name="bioRxiv">
        <title>The Genome of the Zebra Mussel, Dreissena polymorpha: A Resource for Invasive Species Research.</title>
        <authorList>
            <person name="McCartney M.A."/>
            <person name="Auch B."/>
            <person name="Kono T."/>
            <person name="Mallez S."/>
            <person name="Zhang Y."/>
            <person name="Obille A."/>
            <person name="Becker A."/>
            <person name="Abrahante J.E."/>
            <person name="Garbe J."/>
            <person name="Badalamenti J.P."/>
            <person name="Herman A."/>
            <person name="Mangelson H."/>
            <person name="Liachko I."/>
            <person name="Sullivan S."/>
            <person name="Sone E.D."/>
            <person name="Koren S."/>
            <person name="Silverstein K.A.T."/>
            <person name="Beckman K.B."/>
            <person name="Gohl D.M."/>
        </authorList>
    </citation>
    <scope>NUCLEOTIDE SEQUENCE</scope>
    <source>
        <strain evidence="1">Duluth1</strain>
        <tissue evidence="1">Whole animal</tissue>
    </source>
</reference>